<dbReference type="Gene3D" id="3.40.50.150">
    <property type="entry name" value="Vaccinia Virus protein VP39"/>
    <property type="match status" value="1"/>
</dbReference>
<evidence type="ECO:0000256" key="3">
    <source>
        <dbReference type="ARBA" id="ARBA00022679"/>
    </source>
</evidence>
<keyword evidence="2 5" id="KW-0489">Methyltransferase</keyword>
<dbReference type="GO" id="GO:0005737">
    <property type="term" value="C:cytoplasm"/>
    <property type="evidence" value="ECO:0007669"/>
    <property type="project" value="UniProtKB-SubCell"/>
</dbReference>
<dbReference type="InterPro" id="IPR025714">
    <property type="entry name" value="Methyltranfer_dom"/>
</dbReference>
<comment type="similarity">
    <text evidence="5">Belongs to the class I-like SAM-binding methyltransferase superfamily. EFM4 family.</text>
</comment>
<feature type="compositionally biased region" description="Acidic residues" evidence="6">
    <location>
        <begin position="168"/>
        <end position="179"/>
    </location>
</feature>
<comment type="caution">
    <text evidence="8">The sequence shown here is derived from an EMBL/GenBank/DDBJ whole genome shotgun (WGS) entry which is preliminary data.</text>
</comment>
<evidence type="ECO:0000256" key="6">
    <source>
        <dbReference type="SAM" id="MobiDB-lite"/>
    </source>
</evidence>
<comment type="subcellular location">
    <subcellularLocation>
        <location evidence="5">Cytoplasm</location>
    </subcellularLocation>
</comment>
<dbReference type="InterPro" id="IPR026635">
    <property type="entry name" value="Efm4/METTL10"/>
</dbReference>
<dbReference type="AlphaFoldDB" id="A0AAN6N8X9"/>
<feature type="region of interest" description="Disordered" evidence="6">
    <location>
        <begin position="125"/>
        <end position="199"/>
    </location>
</feature>
<feature type="compositionally biased region" description="Acidic residues" evidence="6">
    <location>
        <begin position="186"/>
        <end position="197"/>
    </location>
</feature>
<proteinExistence type="inferred from homology"/>
<evidence type="ECO:0000256" key="5">
    <source>
        <dbReference type="HAMAP-Rule" id="MF_03188"/>
    </source>
</evidence>
<protein>
    <recommendedName>
        <fullName evidence="5">Protein-lysine N-methyltransferase EFM4</fullName>
        <ecNumber evidence="5">2.1.1.-</ecNumber>
    </recommendedName>
    <alternativeName>
        <fullName evidence="5">Elongation factor methyltransferase 4</fullName>
    </alternativeName>
</protein>
<reference evidence="9" key="1">
    <citation type="journal article" date="2023" name="Mol. Phylogenet. Evol.">
        <title>Genome-scale phylogeny and comparative genomics of the fungal order Sordariales.</title>
        <authorList>
            <person name="Hensen N."/>
            <person name="Bonometti L."/>
            <person name="Westerberg I."/>
            <person name="Brannstrom I.O."/>
            <person name="Guillou S."/>
            <person name="Cros-Aarteil S."/>
            <person name="Calhoun S."/>
            <person name="Haridas S."/>
            <person name="Kuo A."/>
            <person name="Mondo S."/>
            <person name="Pangilinan J."/>
            <person name="Riley R."/>
            <person name="LaButti K."/>
            <person name="Andreopoulos B."/>
            <person name="Lipzen A."/>
            <person name="Chen C."/>
            <person name="Yan M."/>
            <person name="Daum C."/>
            <person name="Ng V."/>
            <person name="Clum A."/>
            <person name="Steindorff A."/>
            <person name="Ohm R.A."/>
            <person name="Martin F."/>
            <person name="Silar P."/>
            <person name="Natvig D.O."/>
            <person name="Lalanne C."/>
            <person name="Gautier V."/>
            <person name="Ament-Velasquez S.L."/>
            <person name="Kruys A."/>
            <person name="Hutchinson M.I."/>
            <person name="Powell A.J."/>
            <person name="Barry K."/>
            <person name="Miller A.N."/>
            <person name="Grigoriev I.V."/>
            <person name="Debuchy R."/>
            <person name="Gladieux P."/>
            <person name="Hiltunen Thoren M."/>
            <person name="Johannesson H."/>
        </authorList>
    </citation>
    <scope>NUCLEOTIDE SEQUENCE [LARGE SCALE GENOMIC DNA]</scope>
    <source>
        <strain evidence="9">CBS 340.73</strain>
    </source>
</reference>
<evidence type="ECO:0000313" key="8">
    <source>
        <dbReference type="EMBL" id="KAK3939923.1"/>
    </source>
</evidence>
<dbReference type="Proteomes" id="UP001303473">
    <property type="component" value="Unassembled WGS sequence"/>
</dbReference>
<keyword evidence="5" id="KW-0813">Transport</keyword>
<gene>
    <name evidence="5" type="primary">EFM4</name>
    <name evidence="8" type="ORF">QBC46DRAFT_138569</name>
</gene>
<evidence type="ECO:0000313" key="9">
    <source>
        <dbReference type="Proteomes" id="UP001303473"/>
    </source>
</evidence>
<evidence type="ECO:0000256" key="1">
    <source>
        <dbReference type="ARBA" id="ARBA00022490"/>
    </source>
</evidence>
<accession>A0AAN6N8X9</accession>
<name>A0AAN6N8X9_9PEZI</name>
<dbReference type="GO" id="GO:0016279">
    <property type="term" value="F:protein-lysine N-methyltransferase activity"/>
    <property type="evidence" value="ECO:0007669"/>
    <property type="project" value="UniProtKB-UniRule"/>
</dbReference>
<organism evidence="8 9">
    <name type="scientific">Diplogelasinospora grovesii</name>
    <dbReference type="NCBI Taxonomy" id="303347"/>
    <lineage>
        <taxon>Eukaryota</taxon>
        <taxon>Fungi</taxon>
        <taxon>Dikarya</taxon>
        <taxon>Ascomycota</taxon>
        <taxon>Pezizomycotina</taxon>
        <taxon>Sordariomycetes</taxon>
        <taxon>Sordariomycetidae</taxon>
        <taxon>Sordariales</taxon>
        <taxon>Diplogelasinosporaceae</taxon>
        <taxon>Diplogelasinospora</taxon>
    </lineage>
</organism>
<dbReference type="GO" id="GO:0016192">
    <property type="term" value="P:vesicle-mediated transport"/>
    <property type="evidence" value="ECO:0007669"/>
    <property type="project" value="UniProtKB-UniRule"/>
</dbReference>
<dbReference type="SUPFAM" id="SSF53335">
    <property type="entry name" value="S-adenosyl-L-methionine-dependent methyltransferases"/>
    <property type="match status" value="1"/>
</dbReference>
<feature type="compositionally biased region" description="Acidic residues" evidence="6">
    <location>
        <begin position="141"/>
        <end position="150"/>
    </location>
</feature>
<evidence type="ECO:0000256" key="4">
    <source>
        <dbReference type="ARBA" id="ARBA00022691"/>
    </source>
</evidence>
<dbReference type="PANTHER" id="PTHR12843">
    <property type="entry name" value="PROTEIN-LYSINE N-METHYLTRANSFERASE METTL10"/>
    <property type="match status" value="1"/>
</dbReference>
<dbReference type="PANTHER" id="PTHR12843:SF5">
    <property type="entry name" value="EEF1A LYSINE METHYLTRANSFERASE 2"/>
    <property type="match status" value="1"/>
</dbReference>
<keyword evidence="3 5" id="KW-0808">Transferase</keyword>
<dbReference type="GO" id="GO:0032259">
    <property type="term" value="P:methylation"/>
    <property type="evidence" value="ECO:0007669"/>
    <property type="project" value="UniProtKB-KW"/>
</dbReference>
<dbReference type="HAMAP" id="MF_03188">
    <property type="entry name" value="Methyltr_EFM4"/>
    <property type="match status" value="1"/>
</dbReference>
<keyword evidence="1 5" id="KW-0963">Cytoplasm</keyword>
<dbReference type="Pfam" id="PF13847">
    <property type="entry name" value="Methyltransf_31"/>
    <property type="match status" value="1"/>
</dbReference>
<dbReference type="InterPro" id="IPR029063">
    <property type="entry name" value="SAM-dependent_MTases_sf"/>
</dbReference>
<comment type="function">
    <text evidence="5">S-adenosyl-L-methionine-dependent protein-lysine N-methyltransferase that mono- and dimethylates elongation factor 1-alpha at 'Lys-316'. May play a role in intracellular transport.</text>
</comment>
<evidence type="ECO:0000256" key="2">
    <source>
        <dbReference type="ARBA" id="ARBA00022603"/>
    </source>
</evidence>
<keyword evidence="9" id="KW-1185">Reference proteome</keyword>
<feature type="domain" description="Methyltransferase" evidence="7">
    <location>
        <begin position="70"/>
        <end position="117"/>
    </location>
</feature>
<dbReference type="EMBL" id="MU853803">
    <property type="protein sequence ID" value="KAK3939923.1"/>
    <property type="molecule type" value="Genomic_DNA"/>
</dbReference>
<sequence length="322" mass="36003">MAGTKPAHLEPSQLGTKEYWESVYDREVLNHSSNPADEGTVWFDDSDAESRMVTFLDQHHGDDRFGLDKETASVLDLGCGNGSLLFALHDDGWESSNLLGVDYSSLSVALAKQIYRTRYLYQTGCEGEEDENDSTATQNGTDDDDDDDDQTTQTDNTNPRTEIGQRGEEEEEEQQQEEGEEKKETGEEEEEEKEEKEEGVRFQVWDVLHDPHLPSPTPHSGDDSSGWDVVLDKGTFDAVCLSGLPDVEVRYASRVRSLLRPGGIFLVTSCNWTEAELQAWFEDLPDPDTHGRLQQAGRIEYPSFSFGGVKGQTVSSICFQKS</sequence>
<evidence type="ECO:0000259" key="7">
    <source>
        <dbReference type="Pfam" id="PF13847"/>
    </source>
</evidence>
<dbReference type="EC" id="2.1.1.-" evidence="5"/>
<keyword evidence="4 5" id="KW-0949">S-adenosyl-L-methionine</keyword>